<proteinExistence type="predicted"/>
<evidence type="ECO:0000313" key="2">
    <source>
        <dbReference type="Proteomes" id="UP000308901"/>
    </source>
</evidence>
<dbReference type="AlphaFoldDB" id="A0A5R8Y5H9"/>
<organism evidence="1 2">
    <name type="scientific">Arcobacter arenosus</name>
    <dbReference type="NCBI Taxonomy" id="2576037"/>
    <lineage>
        <taxon>Bacteria</taxon>
        <taxon>Pseudomonadati</taxon>
        <taxon>Campylobacterota</taxon>
        <taxon>Epsilonproteobacteria</taxon>
        <taxon>Campylobacterales</taxon>
        <taxon>Arcobacteraceae</taxon>
        <taxon>Arcobacter</taxon>
    </lineage>
</organism>
<sequence length="141" mass="15905">MSIEIKSTLKTDDLLEALKQFPQNIQKNVLNGALRAGCKPILDAAKENVPKDTGNLKKSLGIIKRRSRDKSKVRFSVTPRRGGKYDGFYAHMIEFGTSKMSAQPFMRPAFENQDNQSIEAAKKYMAKRIDKEVEKAKNGRS</sequence>
<dbReference type="EMBL" id="VANU01000001">
    <property type="protein sequence ID" value="TLP41040.1"/>
    <property type="molecule type" value="Genomic_DNA"/>
</dbReference>
<dbReference type="InterPro" id="IPR010064">
    <property type="entry name" value="HK97-gp10_tail"/>
</dbReference>
<reference evidence="1 2" key="1">
    <citation type="submission" date="2019-05" db="EMBL/GenBank/DDBJ databases">
        <title>Arcobacter sp. nov., isolated from sea sediment.</title>
        <authorList>
            <person name="Kim W."/>
        </authorList>
    </citation>
    <scope>NUCLEOTIDE SEQUENCE [LARGE SCALE GENOMIC DNA]</scope>
    <source>
        <strain evidence="1 2">CAU 1517</strain>
    </source>
</reference>
<name>A0A5R8Y5H9_9BACT</name>
<dbReference type="OrthoDB" id="5736381at2"/>
<dbReference type="NCBIfam" id="TIGR01725">
    <property type="entry name" value="phge_HK97_gp10"/>
    <property type="match status" value="1"/>
</dbReference>
<evidence type="ECO:0000313" key="1">
    <source>
        <dbReference type="EMBL" id="TLP41040.1"/>
    </source>
</evidence>
<comment type="caution">
    <text evidence="1">The sequence shown here is derived from an EMBL/GenBank/DDBJ whole genome shotgun (WGS) entry which is preliminary data.</text>
</comment>
<gene>
    <name evidence="1" type="ORF">FDK22_03200</name>
</gene>
<accession>A0A5R8Y5H9</accession>
<protein>
    <submittedName>
        <fullName evidence="1">HK97 gp10 family phage protein</fullName>
    </submittedName>
</protein>
<dbReference type="Pfam" id="PF04883">
    <property type="entry name" value="HK97-gp10_like"/>
    <property type="match status" value="1"/>
</dbReference>
<dbReference type="Proteomes" id="UP000308901">
    <property type="component" value="Unassembled WGS sequence"/>
</dbReference>
<dbReference type="RefSeq" id="WP_138151442.1">
    <property type="nucleotide sequence ID" value="NZ_VANU01000001.1"/>
</dbReference>
<keyword evidence="2" id="KW-1185">Reference proteome</keyword>